<proteinExistence type="predicted"/>
<reference evidence="1 2" key="1">
    <citation type="journal article" date="2021" name="BMC Genomics">
        <title>Datura genome reveals duplications of psychoactive alkaloid biosynthetic genes and high mutation rate following tissue culture.</title>
        <authorList>
            <person name="Rajewski A."/>
            <person name="Carter-House D."/>
            <person name="Stajich J."/>
            <person name="Litt A."/>
        </authorList>
    </citation>
    <scope>NUCLEOTIDE SEQUENCE [LARGE SCALE GENOMIC DNA]</scope>
    <source>
        <strain evidence="1">AR-01</strain>
    </source>
</reference>
<organism evidence="1 2">
    <name type="scientific">Datura stramonium</name>
    <name type="common">Jimsonweed</name>
    <name type="synonym">Common thornapple</name>
    <dbReference type="NCBI Taxonomy" id="4076"/>
    <lineage>
        <taxon>Eukaryota</taxon>
        <taxon>Viridiplantae</taxon>
        <taxon>Streptophyta</taxon>
        <taxon>Embryophyta</taxon>
        <taxon>Tracheophyta</taxon>
        <taxon>Spermatophyta</taxon>
        <taxon>Magnoliopsida</taxon>
        <taxon>eudicotyledons</taxon>
        <taxon>Gunneridae</taxon>
        <taxon>Pentapetalae</taxon>
        <taxon>asterids</taxon>
        <taxon>lamiids</taxon>
        <taxon>Solanales</taxon>
        <taxon>Solanaceae</taxon>
        <taxon>Solanoideae</taxon>
        <taxon>Datureae</taxon>
        <taxon>Datura</taxon>
    </lineage>
</organism>
<evidence type="ECO:0000313" key="1">
    <source>
        <dbReference type="EMBL" id="MCE3051980.1"/>
    </source>
</evidence>
<sequence length="122" mass="14157">DKSILRKPFLANERILMDSEKNEIMFRVKNESITFKDGKRHLLPIEVGNIYVDNIAKNEIGRAKNVFKGSTKKKKAKTEWVKQYLYGTRIRKWVRKSHHKDNSPSGCCKYFALCHDVKSGAS</sequence>
<feature type="non-terminal residue" evidence="1">
    <location>
        <position position="1"/>
    </location>
</feature>
<dbReference type="Proteomes" id="UP000823775">
    <property type="component" value="Unassembled WGS sequence"/>
</dbReference>
<evidence type="ECO:0000313" key="2">
    <source>
        <dbReference type="Proteomes" id="UP000823775"/>
    </source>
</evidence>
<comment type="caution">
    <text evidence="1">The sequence shown here is derived from an EMBL/GenBank/DDBJ whole genome shotgun (WGS) entry which is preliminary data.</text>
</comment>
<keyword evidence="2" id="KW-1185">Reference proteome</keyword>
<protein>
    <submittedName>
        <fullName evidence="1">Uncharacterized protein</fullName>
    </submittedName>
</protein>
<name>A0ABS8WR53_DATST</name>
<accession>A0ABS8WR53</accession>
<gene>
    <name evidence="1" type="ORF">HAX54_051342</name>
</gene>
<dbReference type="EMBL" id="JACEIK010009116">
    <property type="protein sequence ID" value="MCE3051980.1"/>
    <property type="molecule type" value="Genomic_DNA"/>
</dbReference>